<accession>A0A5B0R3R4</accession>
<feature type="region of interest" description="Disordered" evidence="1">
    <location>
        <begin position="476"/>
        <end position="499"/>
    </location>
</feature>
<dbReference type="OrthoDB" id="2596908at2759"/>
<feature type="compositionally biased region" description="Basic and acidic residues" evidence="1">
    <location>
        <begin position="107"/>
        <end position="120"/>
    </location>
</feature>
<feature type="transmembrane region" description="Helical" evidence="2">
    <location>
        <begin position="440"/>
        <end position="467"/>
    </location>
</feature>
<dbReference type="AlphaFoldDB" id="A0A5B0R3R4"/>
<organism evidence="5 6">
    <name type="scientific">Puccinia graminis f. sp. tritici</name>
    <dbReference type="NCBI Taxonomy" id="56615"/>
    <lineage>
        <taxon>Eukaryota</taxon>
        <taxon>Fungi</taxon>
        <taxon>Dikarya</taxon>
        <taxon>Basidiomycota</taxon>
        <taxon>Pucciniomycotina</taxon>
        <taxon>Pucciniomycetes</taxon>
        <taxon>Pucciniales</taxon>
        <taxon>Pucciniaceae</taxon>
        <taxon>Puccinia</taxon>
    </lineage>
</organism>
<keyword evidence="2" id="KW-0472">Membrane</keyword>
<feature type="signal peptide" evidence="3">
    <location>
        <begin position="1"/>
        <end position="28"/>
    </location>
</feature>
<evidence type="ECO:0000313" key="5">
    <source>
        <dbReference type="EMBL" id="KAA1119584.1"/>
    </source>
</evidence>
<dbReference type="EMBL" id="VDEP01000304">
    <property type="protein sequence ID" value="KAA1109843.1"/>
    <property type="molecule type" value="Genomic_DNA"/>
</dbReference>
<keyword evidence="3" id="KW-0732">Signal</keyword>
<dbReference type="EMBL" id="VSWC01000001">
    <property type="protein sequence ID" value="KAA1119584.1"/>
    <property type="molecule type" value="Genomic_DNA"/>
</dbReference>
<keyword evidence="6" id="KW-1185">Reference proteome</keyword>
<feature type="compositionally biased region" description="Low complexity" evidence="1">
    <location>
        <begin position="60"/>
        <end position="76"/>
    </location>
</feature>
<feature type="region of interest" description="Disordered" evidence="1">
    <location>
        <begin position="50"/>
        <end position="120"/>
    </location>
</feature>
<evidence type="ECO:0000256" key="2">
    <source>
        <dbReference type="SAM" id="Phobius"/>
    </source>
</evidence>
<dbReference type="Proteomes" id="UP000325313">
    <property type="component" value="Unassembled WGS sequence"/>
</dbReference>
<protein>
    <submittedName>
        <fullName evidence="5">Uncharacterized protein</fullName>
    </submittedName>
</protein>
<sequence>MISSRNPLSRLTLRTLFLFNLSIHLAFSTRMPFGPMSELTGSAAIIDKILSPGNPRNPAPSSTSVPTKTTNSTTTRKSNKDGSMPDYYGSTCSISFTRRSNNQPRSLQERISRRALDPSREDERSALFLTEAAEKCVDSSRTWGATAGYPLGVGVCYSVGYIDEPKSTVGGQINVFRLGTVSELSRISGMDADELEESTRLELSFLSQNAPSGSAEYSKSSIEGALRFSQAPWAPFDDPQHLINPTNPQFTASYGDTEMVLIGSFHLNLMDAYVPKASRIRKRDNVDRVSALSPSGARLVRRETPILESHFFDLSDHPTKRSPLAGTHPWGLFKRQAVAPISSDSEFSSDTACSDAGLSANSFFSGDGKEALPPIEDRRKSFVSPSTTAPLIPPSPFLSPAQREANATYAVPSTFMAANSLLAASGINFNVTAYQLPGRYLMVLPVGLIIYGALSLIGFLTVMAVTYERKQYRDQFRKRKKEQQGLPSGDFDNFSDRRV</sequence>
<evidence type="ECO:0000313" key="4">
    <source>
        <dbReference type="EMBL" id="KAA1109843.1"/>
    </source>
</evidence>
<reference evidence="6 7" key="1">
    <citation type="submission" date="2019-05" db="EMBL/GenBank/DDBJ databases">
        <title>Emergence of the Ug99 lineage of the wheat stem rust pathogen through somatic hybridization.</title>
        <authorList>
            <person name="Li F."/>
            <person name="Upadhyaya N.M."/>
            <person name="Sperschneider J."/>
            <person name="Matny O."/>
            <person name="Nguyen-Phuc H."/>
            <person name="Mago R."/>
            <person name="Raley C."/>
            <person name="Miller M.E."/>
            <person name="Silverstein K.A.T."/>
            <person name="Henningsen E."/>
            <person name="Hirsch C.D."/>
            <person name="Visser B."/>
            <person name="Pretorius Z.A."/>
            <person name="Steffenson B.J."/>
            <person name="Schwessinger B."/>
            <person name="Dodds P.N."/>
            <person name="Figueroa M."/>
        </authorList>
    </citation>
    <scope>NUCLEOTIDE SEQUENCE [LARGE SCALE GENOMIC DNA]</scope>
    <source>
        <strain evidence="5">21-0</strain>
        <strain evidence="4 7">Ug99</strain>
    </source>
</reference>
<dbReference type="Proteomes" id="UP000324748">
    <property type="component" value="Unassembled WGS sequence"/>
</dbReference>
<evidence type="ECO:0000256" key="3">
    <source>
        <dbReference type="SAM" id="SignalP"/>
    </source>
</evidence>
<dbReference type="OMA" id="DCAFTIS"/>
<keyword evidence="2" id="KW-0812">Transmembrane</keyword>
<feature type="compositionally biased region" description="Polar residues" evidence="1">
    <location>
        <begin position="90"/>
        <end position="106"/>
    </location>
</feature>
<evidence type="ECO:0000256" key="1">
    <source>
        <dbReference type="SAM" id="MobiDB-lite"/>
    </source>
</evidence>
<comment type="caution">
    <text evidence="5">The sequence shown here is derived from an EMBL/GenBank/DDBJ whole genome shotgun (WGS) entry which is preliminary data.</text>
</comment>
<keyword evidence="2" id="KW-1133">Transmembrane helix</keyword>
<proteinExistence type="predicted"/>
<evidence type="ECO:0000313" key="7">
    <source>
        <dbReference type="Proteomes" id="UP000325313"/>
    </source>
</evidence>
<evidence type="ECO:0000313" key="6">
    <source>
        <dbReference type="Proteomes" id="UP000324748"/>
    </source>
</evidence>
<name>A0A5B0R3R4_PUCGR</name>
<feature type="chain" id="PRO_5036138089" evidence="3">
    <location>
        <begin position="29"/>
        <end position="499"/>
    </location>
</feature>
<gene>
    <name evidence="5" type="ORF">PGT21_029707</name>
    <name evidence="4" type="ORF">PGTUg99_035680</name>
</gene>